<gene>
    <name evidence="1" type="ORF">PsorP6_004675</name>
</gene>
<proteinExistence type="predicted"/>
<dbReference type="Proteomes" id="UP001163321">
    <property type="component" value="Chromosome 8"/>
</dbReference>
<protein>
    <submittedName>
        <fullName evidence="1">Uncharacterized protein</fullName>
    </submittedName>
</protein>
<dbReference type="EMBL" id="CM047587">
    <property type="protein sequence ID" value="KAI9907898.1"/>
    <property type="molecule type" value="Genomic_DNA"/>
</dbReference>
<name>A0ACC0VN25_9STRA</name>
<organism evidence="1 2">
    <name type="scientific">Peronosclerospora sorghi</name>
    <dbReference type="NCBI Taxonomy" id="230839"/>
    <lineage>
        <taxon>Eukaryota</taxon>
        <taxon>Sar</taxon>
        <taxon>Stramenopiles</taxon>
        <taxon>Oomycota</taxon>
        <taxon>Peronosporomycetes</taxon>
        <taxon>Peronosporales</taxon>
        <taxon>Peronosporaceae</taxon>
        <taxon>Peronosclerospora</taxon>
    </lineage>
</organism>
<reference evidence="1 2" key="1">
    <citation type="journal article" date="2022" name="bioRxiv">
        <title>The genome of the oomycete Peronosclerospora sorghi, a cosmopolitan pathogen of maize and sorghum, is inflated with dispersed pseudogenes.</title>
        <authorList>
            <person name="Fletcher K."/>
            <person name="Martin F."/>
            <person name="Isakeit T."/>
            <person name="Cavanaugh K."/>
            <person name="Magill C."/>
            <person name="Michelmore R."/>
        </authorList>
    </citation>
    <scope>NUCLEOTIDE SEQUENCE [LARGE SCALE GENOMIC DNA]</scope>
    <source>
        <strain evidence="1">P6</strain>
    </source>
</reference>
<evidence type="ECO:0000313" key="1">
    <source>
        <dbReference type="EMBL" id="KAI9907898.1"/>
    </source>
</evidence>
<sequence>MSSQNQTKAPEEMKLKESIKRQVEFYFSRENLSNDAYLVSHMNSQMYVPVEVIINFSKIKQLTDSTALLVEAVQDSTVCSLNSSKDAIKPNIKSERTTIILREIPSSTNPGDVEAIFKDCGDVVSVRSDVGDTWFVTMSSESEAVNTLLALRDKTFNGSAIKARLKSENVLKSFYPTQPAENVIAPSVGVPYGGRGYYASPIIGYYDNYGAQYNPGNMRAGQNYSMNGADCGRYDGYYQRDGSVAGRGSGRQYRSIGASLHQPKDVRIKSGSFEQRGPGSSRKNKDKRSKSMAHQQANGSANNKKIAVVPTERQPVLNAANFPPLPTTGDKNELSKVIKYKYAHEDIMGIVQNMDEKDCMLPDGKLDYAAHPAALTVEAHPDLLRNQRTYSIEQARDAMRQGRPIRSGSVGSIDYESMMYGEDYTMEAREQRKNCAENAPASSSASYASSATAAGSTSKSTDMPATVIAGYAAAVINGTPAPSSANESKKKQLVSKTASKIPTKEEKKIAKKVNKTIDTTPKATAAPAADESLPKSGAWGGRNFLDVVKADPPQALVKLATASSGNCSESK</sequence>
<evidence type="ECO:0000313" key="2">
    <source>
        <dbReference type="Proteomes" id="UP001163321"/>
    </source>
</evidence>
<accession>A0ACC0VN25</accession>
<comment type="caution">
    <text evidence="1">The sequence shown here is derived from an EMBL/GenBank/DDBJ whole genome shotgun (WGS) entry which is preliminary data.</text>
</comment>
<keyword evidence="2" id="KW-1185">Reference proteome</keyword>